<keyword evidence="6" id="KW-0446">Lipid-binding</keyword>
<evidence type="ECO:0008006" key="10">
    <source>
        <dbReference type="Google" id="ProtNLM"/>
    </source>
</evidence>
<evidence type="ECO:0000256" key="4">
    <source>
        <dbReference type="ARBA" id="ARBA00022729"/>
    </source>
</evidence>
<proteinExistence type="inferred from homology"/>
<evidence type="ECO:0000256" key="5">
    <source>
        <dbReference type="ARBA" id="ARBA00023054"/>
    </source>
</evidence>
<dbReference type="InterPro" id="IPR008632">
    <property type="entry name" value="Gp-FAR-1"/>
</dbReference>
<evidence type="ECO:0000256" key="6">
    <source>
        <dbReference type="ARBA" id="ARBA00023121"/>
    </source>
</evidence>
<keyword evidence="3" id="KW-0964">Secreted</keyword>
<comment type="caution">
    <text evidence="8">The sequence shown here is derived from an EMBL/GenBank/DDBJ whole genome shotgun (WGS) entry which is preliminary data.</text>
</comment>
<dbReference type="GO" id="GO:0008289">
    <property type="term" value="F:lipid binding"/>
    <property type="evidence" value="ECO:0007669"/>
    <property type="project" value="UniProtKB-KW"/>
</dbReference>
<evidence type="ECO:0000256" key="1">
    <source>
        <dbReference type="ARBA" id="ARBA00004613"/>
    </source>
</evidence>
<sequence>MLRMVLILGVLIPFTKTNKVDDSPPDIIELIPKELRDFVNSLTDADKVVLAEIRRNATFLNEEQGMAALEIRSPSLAAKIREFQTLVGGKIDALIPEAQAFAKDIFLNAPGRQQEGLRPSRIHMTKKMLDIMDRYGRLSDAAKLNFQTQFPFLAQIYANEKLRKVLEDIN</sequence>
<keyword evidence="9" id="KW-1185">Reference proteome</keyword>
<comment type="subcellular location">
    <subcellularLocation>
        <location evidence="1">Secreted</location>
    </subcellularLocation>
</comment>
<dbReference type="EMBL" id="CATQJL010000223">
    <property type="protein sequence ID" value="CAJ0598487.1"/>
    <property type="molecule type" value="Genomic_DNA"/>
</dbReference>
<keyword evidence="4 7" id="KW-0732">Signal</keyword>
<evidence type="ECO:0000313" key="8">
    <source>
        <dbReference type="EMBL" id="CAJ0598487.1"/>
    </source>
</evidence>
<dbReference type="AlphaFoldDB" id="A0AA36GUD1"/>
<evidence type="ECO:0000256" key="7">
    <source>
        <dbReference type="SAM" id="SignalP"/>
    </source>
</evidence>
<feature type="signal peptide" evidence="7">
    <location>
        <begin position="1"/>
        <end position="17"/>
    </location>
</feature>
<dbReference type="Gene3D" id="1.20.120.1100">
    <property type="match status" value="1"/>
</dbReference>
<evidence type="ECO:0000256" key="2">
    <source>
        <dbReference type="ARBA" id="ARBA00006648"/>
    </source>
</evidence>
<evidence type="ECO:0000256" key="3">
    <source>
        <dbReference type="ARBA" id="ARBA00022525"/>
    </source>
</evidence>
<protein>
    <recommendedName>
        <fullName evidence="10">Nematode fatty acid retinoid binding protein</fullName>
    </recommendedName>
</protein>
<reference evidence="8" key="1">
    <citation type="submission" date="2023-07" db="EMBL/GenBank/DDBJ databases">
        <authorList>
            <consortium name="CYATHOMIX"/>
        </authorList>
    </citation>
    <scope>NUCLEOTIDE SEQUENCE</scope>
    <source>
        <strain evidence="8">N/A</strain>
    </source>
</reference>
<comment type="similarity">
    <text evidence="2">Belongs to the fatty-acid and retinol-binding protein (FARBP) family.</text>
</comment>
<name>A0AA36GUD1_CYLNA</name>
<dbReference type="GO" id="GO:0005576">
    <property type="term" value="C:extracellular region"/>
    <property type="evidence" value="ECO:0007669"/>
    <property type="project" value="UniProtKB-SubCell"/>
</dbReference>
<dbReference type="Pfam" id="PF05823">
    <property type="entry name" value="Gp-FAR-1"/>
    <property type="match status" value="1"/>
</dbReference>
<feature type="chain" id="PRO_5041307152" description="Nematode fatty acid retinoid binding protein" evidence="7">
    <location>
        <begin position="18"/>
        <end position="170"/>
    </location>
</feature>
<dbReference type="Proteomes" id="UP001176961">
    <property type="component" value="Unassembled WGS sequence"/>
</dbReference>
<keyword evidence="5" id="KW-0175">Coiled coil</keyword>
<evidence type="ECO:0000313" key="9">
    <source>
        <dbReference type="Proteomes" id="UP001176961"/>
    </source>
</evidence>
<accession>A0AA36GUD1</accession>
<gene>
    <name evidence="8" type="ORF">CYNAS_LOCUS10470</name>
</gene>
<organism evidence="8 9">
    <name type="scientific">Cylicocyclus nassatus</name>
    <name type="common">Nematode worm</name>
    <dbReference type="NCBI Taxonomy" id="53992"/>
    <lineage>
        <taxon>Eukaryota</taxon>
        <taxon>Metazoa</taxon>
        <taxon>Ecdysozoa</taxon>
        <taxon>Nematoda</taxon>
        <taxon>Chromadorea</taxon>
        <taxon>Rhabditida</taxon>
        <taxon>Rhabditina</taxon>
        <taxon>Rhabditomorpha</taxon>
        <taxon>Strongyloidea</taxon>
        <taxon>Strongylidae</taxon>
        <taxon>Cylicocyclus</taxon>
    </lineage>
</organism>